<dbReference type="SUPFAM" id="SSF48452">
    <property type="entry name" value="TPR-like"/>
    <property type="match status" value="1"/>
</dbReference>
<dbReference type="Pfam" id="PF13424">
    <property type="entry name" value="TPR_12"/>
    <property type="match status" value="1"/>
</dbReference>
<proteinExistence type="predicted"/>
<dbReference type="EnsemblMetazoa" id="CapteT111361">
    <property type="protein sequence ID" value="CapteP111361"/>
    <property type="gene ID" value="CapteG111361"/>
</dbReference>
<dbReference type="EMBL" id="KB303211">
    <property type="protein sequence ID" value="ELU03383.1"/>
    <property type="molecule type" value="Genomic_DNA"/>
</dbReference>
<evidence type="ECO:0000313" key="4">
    <source>
        <dbReference type="EMBL" id="ELU03383.1"/>
    </source>
</evidence>
<evidence type="ECO:0000313" key="6">
    <source>
        <dbReference type="Proteomes" id="UP000014760"/>
    </source>
</evidence>
<keyword evidence="2" id="KW-0802">TPR repeat</keyword>
<gene>
    <name evidence="4" type="ORF">CAPTEDRAFT_111361</name>
    <name evidence="3" type="ORF">CAPTEDRAFT_134314</name>
</gene>
<dbReference type="SMART" id="SM00028">
    <property type="entry name" value="TPR"/>
    <property type="match status" value="2"/>
</dbReference>
<evidence type="ECO:0000256" key="1">
    <source>
        <dbReference type="ARBA" id="ARBA00022737"/>
    </source>
</evidence>
<dbReference type="InterPro" id="IPR011990">
    <property type="entry name" value="TPR-like_helical_dom_sf"/>
</dbReference>
<dbReference type="EMBL" id="AMQN01011928">
    <property type="status" value="NOT_ANNOTATED_CDS"/>
    <property type="molecule type" value="Genomic_DNA"/>
</dbReference>
<reference evidence="5" key="3">
    <citation type="submission" date="2015-06" db="UniProtKB">
        <authorList>
            <consortium name="EnsemblMetazoa"/>
        </authorList>
    </citation>
    <scope>IDENTIFICATION</scope>
</reference>
<organism evidence="3">
    <name type="scientific">Capitella teleta</name>
    <name type="common">Polychaete worm</name>
    <dbReference type="NCBI Taxonomy" id="283909"/>
    <lineage>
        <taxon>Eukaryota</taxon>
        <taxon>Metazoa</taxon>
        <taxon>Spiralia</taxon>
        <taxon>Lophotrochozoa</taxon>
        <taxon>Annelida</taxon>
        <taxon>Polychaeta</taxon>
        <taxon>Sedentaria</taxon>
        <taxon>Scolecida</taxon>
        <taxon>Capitellidae</taxon>
        <taxon>Capitella</taxon>
    </lineage>
</organism>
<reference evidence="3 6" key="2">
    <citation type="journal article" date="2013" name="Nature">
        <title>Insights into bilaterian evolution from three spiralian genomes.</title>
        <authorList>
            <person name="Simakov O."/>
            <person name="Marletaz F."/>
            <person name="Cho S.J."/>
            <person name="Edsinger-Gonzales E."/>
            <person name="Havlak P."/>
            <person name="Hellsten U."/>
            <person name="Kuo D.H."/>
            <person name="Larsson T."/>
            <person name="Lv J."/>
            <person name="Arendt D."/>
            <person name="Savage R."/>
            <person name="Osoegawa K."/>
            <person name="de Jong P."/>
            <person name="Grimwood J."/>
            <person name="Chapman J.A."/>
            <person name="Shapiro H."/>
            <person name="Aerts A."/>
            <person name="Otillar R.P."/>
            <person name="Terry A.Y."/>
            <person name="Boore J.L."/>
            <person name="Grigoriev I.V."/>
            <person name="Lindberg D.R."/>
            <person name="Seaver E.C."/>
            <person name="Weisblat D.A."/>
            <person name="Putnam N.H."/>
            <person name="Rokhsar D.S."/>
        </authorList>
    </citation>
    <scope>NUCLEOTIDE SEQUENCE</scope>
    <source>
        <strain evidence="3 6">I ESC-2004</strain>
    </source>
</reference>
<keyword evidence="6" id="KW-1185">Reference proteome</keyword>
<name>R7TW80_CAPTE</name>
<evidence type="ECO:0000313" key="3">
    <source>
        <dbReference type="EMBL" id="ELT95245.1"/>
    </source>
</evidence>
<keyword evidence="1" id="KW-0677">Repeat</keyword>
<dbReference type="PANTHER" id="PTHR45641">
    <property type="entry name" value="TETRATRICOPEPTIDE REPEAT PROTEIN (AFU_ORTHOLOGUE AFUA_6G03870)"/>
    <property type="match status" value="1"/>
</dbReference>
<dbReference type="Gene3D" id="1.25.40.10">
    <property type="entry name" value="Tetratricopeptide repeat domain"/>
    <property type="match status" value="1"/>
</dbReference>
<dbReference type="InterPro" id="IPR019734">
    <property type="entry name" value="TPR_rpt"/>
</dbReference>
<dbReference type="EnsemblMetazoa" id="CapteT134314">
    <property type="protein sequence ID" value="CapteP134314"/>
    <property type="gene ID" value="CapteG134314"/>
</dbReference>
<dbReference type="AlphaFoldDB" id="R7TW80"/>
<accession>R7TW80</accession>
<protein>
    <submittedName>
        <fullName evidence="3 5">Uncharacterized protein</fullName>
    </submittedName>
</protein>
<dbReference type="Proteomes" id="UP000014760">
    <property type="component" value="Unassembled WGS sequence"/>
</dbReference>
<dbReference type="OrthoDB" id="1658288at2759"/>
<dbReference type="EMBL" id="AMQN01024541">
    <property type="status" value="NOT_ANNOTATED_CDS"/>
    <property type="molecule type" value="Genomic_DNA"/>
</dbReference>
<sequence length="163" mass="18385">MADVYTTLDDHDNALQCYTDALEESHKLGDEKTVNALQNQLLNKIAVVHVTNKQYGTAADTLEKALDYQKNVQSSIRGDLLGMMHQLGTTYTLSGDIDKAIECYQECFETCQDLHGMMTPEMSSTLCNLAILYHVKACIQEDGDEMEEDLLRRAHQCYQEALK</sequence>
<reference evidence="6" key="1">
    <citation type="submission" date="2012-12" db="EMBL/GenBank/DDBJ databases">
        <authorList>
            <person name="Hellsten U."/>
            <person name="Grimwood J."/>
            <person name="Chapman J.A."/>
            <person name="Shapiro H."/>
            <person name="Aerts A."/>
            <person name="Otillar R.P."/>
            <person name="Terry A.Y."/>
            <person name="Boore J.L."/>
            <person name="Simakov O."/>
            <person name="Marletaz F."/>
            <person name="Cho S.-J."/>
            <person name="Edsinger-Gonzales E."/>
            <person name="Havlak P."/>
            <person name="Kuo D.-H."/>
            <person name="Larsson T."/>
            <person name="Lv J."/>
            <person name="Arendt D."/>
            <person name="Savage R."/>
            <person name="Osoegawa K."/>
            <person name="de Jong P."/>
            <person name="Lindberg D.R."/>
            <person name="Seaver E.C."/>
            <person name="Weisblat D.A."/>
            <person name="Putnam N.H."/>
            <person name="Grigoriev I.V."/>
            <person name="Rokhsar D.S."/>
        </authorList>
    </citation>
    <scope>NUCLEOTIDE SEQUENCE</scope>
    <source>
        <strain evidence="6">I ESC-2004</strain>
    </source>
</reference>
<evidence type="ECO:0000313" key="5">
    <source>
        <dbReference type="EnsemblMetazoa" id="CapteP111361"/>
    </source>
</evidence>
<feature type="non-terminal residue" evidence="3">
    <location>
        <position position="163"/>
    </location>
</feature>
<dbReference type="Pfam" id="PF13181">
    <property type="entry name" value="TPR_8"/>
    <property type="match status" value="1"/>
</dbReference>
<evidence type="ECO:0000256" key="2">
    <source>
        <dbReference type="ARBA" id="ARBA00022803"/>
    </source>
</evidence>
<dbReference type="PANTHER" id="PTHR45641:SF19">
    <property type="entry name" value="NEPHROCYSTIN-3"/>
    <property type="match status" value="1"/>
</dbReference>
<dbReference type="HOGENOM" id="CLU_1631208_0_0_1"/>
<dbReference type="EMBL" id="KB309187">
    <property type="protein sequence ID" value="ELT95245.1"/>
    <property type="molecule type" value="Genomic_DNA"/>
</dbReference>